<dbReference type="Proteomes" id="UP000287033">
    <property type="component" value="Unassembled WGS sequence"/>
</dbReference>
<organism evidence="2 3">
    <name type="scientific">Chiloscyllium punctatum</name>
    <name type="common">Brownbanded bambooshark</name>
    <name type="synonym">Hemiscyllium punctatum</name>
    <dbReference type="NCBI Taxonomy" id="137246"/>
    <lineage>
        <taxon>Eukaryota</taxon>
        <taxon>Metazoa</taxon>
        <taxon>Chordata</taxon>
        <taxon>Craniata</taxon>
        <taxon>Vertebrata</taxon>
        <taxon>Chondrichthyes</taxon>
        <taxon>Elasmobranchii</taxon>
        <taxon>Galeomorphii</taxon>
        <taxon>Galeoidea</taxon>
        <taxon>Orectolobiformes</taxon>
        <taxon>Hemiscylliidae</taxon>
        <taxon>Chiloscyllium</taxon>
    </lineage>
</organism>
<accession>A0A401SHH5</accession>
<evidence type="ECO:0000256" key="1">
    <source>
        <dbReference type="SAM" id="MobiDB-lite"/>
    </source>
</evidence>
<protein>
    <submittedName>
        <fullName evidence="2">Uncharacterized protein</fullName>
    </submittedName>
</protein>
<evidence type="ECO:0000313" key="3">
    <source>
        <dbReference type="Proteomes" id="UP000287033"/>
    </source>
</evidence>
<dbReference type="OrthoDB" id="8899727at2759"/>
<dbReference type="AlphaFoldDB" id="A0A401SHH5"/>
<feature type="compositionally biased region" description="Polar residues" evidence="1">
    <location>
        <begin position="94"/>
        <end position="105"/>
    </location>
</feature>
<comment type="caution">
    <text evidence="2">The sequence shown here is derived from an EMBL/GenBank/DDBJ whole genome shotgun (WGS) entry which is preliminary data.</text>
</comment>
<reference evidence="2 3" key="1">
    <citation type="journal article" date="2018" name="Nat. Ecol. Evol.">
        <title>Shark genomes provide insights into elasmobranch evolution and the origin of vertebrates.</title>
        <authorList>
            <person name="Hara Y"/>
            <person name="Yamaguchi K"/>
            <person name="Onimaru K"/>
            <person name="Kadota M"/>
            <person name="Koyanagi M"/>
            <person name="Keeley SD"/>
            <person name="Tatsumi K"/>
            <person name="Tanaka K"/>
            <person name="Motone F"/>
            <person name="Kageyama Y"/>
            <person name="Nozu R"/>
            <person name="Adachi N"/>
            <person name="Nishimura O"/>
            <person name="Nakagawa R"/>
            <person name="Tanegashima C"/>
            <person name="Kiyatake I"/>
            <person name="Matsumoto R"/>
            <person name="Murakumo K"/>
            <person name="Nishida K"/>
            <person name="Terakita A"/>
            <person name="Kuratani S"/>
            <person name="Sato K"/>
            <person name="Hyodo S Kuraku.S."/>
        </authorList>
    </citation>
    <scope>NUCLEOTIDE SEQUENCE [LARGE SCALE GENOMIC DNA]</scope>
</reference>
<name>A0A401SHH5_CHIPU</name>
<keyword evidence="3" id="KW-1185">Reference proteome</keyword>
<gene>
    <name evidence="2" type="ORF">chiPu_0008237</name>
</gene>
<evidence type="ECO:0000313" key="2">
    <source>
        <dbReference type="EMBL" id="GCC29795.1"/>
    </source>
</evidence>
<dbReference type="EMBL" id="BEZZ01000267">
    <property type="protein sequence ID" value="GCC29795.1"/>
    <property type="molecule type" value="Genomic_DNA"/>
</dbReference>
<proteinExistence type="predicted"/>
<feature type="region of interest" description="Disordered" evidence="1">
    <location>
        <begin position="81"/>
        <end position="105"/>
    </location>
</feature>
<dbReference type="OMA" id="GENSNCL"/>
<sequence>MPISSGAEGHIGVGVDTSIKWSPGSAEALDHFPRRRNTSYLQRYLDTHLFTRKKYGNELEKIAEEHSTGSIGLLPAAVKVKGNRNSSEEKINEGENSNCLEGQNKAGSVSHLPAINKSKSLNRLEHSSLCTVL</sequence>